<dbReference type="EMBL" id="MGGL01000008">
    <property type="protein sequence ID" value="OGM26965.1"/>
    <property type="molecule type" value="Genomic_DNA"/>
</dbReference>
<name>A0A1F7YKB6_9BACT</name>
<keyword evidence="1" id="KW-0812">Transmembrane</keyword>
<dbReference type="Proteomes" id="UP000179221">
    <property type="component" value="Unassembled WGS sequence"/>
</dbReference>
<dbReference type="AlphaFoldDB" id="A0A1F7YKB6"/>
<sequence length="214" mass="25365">MKKLSQPTRKEYKMPRLYLDDLEKIEEIIKEVKPKDYKIKFRGYEYDELTEVPKDSESTEFHLQTYDPFLSLDLDNGHASLYMSDDNVTSRGIFSKVDEIILKRERKVLWLFGQLAVWIAAPIFLGFILVSIKLLRMDIFNIKGLSFLILALLSAYWWYFSFQLSMKSFSKIELWKEKDKFNFFLRNKDQIILLVLGAFLGAIATVFLERIFIK</sequence>
<comment type="caution">
    <text evidence="2">The sequence shown here is derived from an EMBL/GenBank/DDBJ whole genome shotgun (WGS) entry which is preliminary data.</text>
</comment>
<proteinExistence type="predicted"/>
<organism evidence="2 3">
    <name type="scientific">Candidatus Woesebacteria bacterium RIFCSPHIGHO2_01_FULL_40_22</name>
    <dbReference type="NCBI Taxonomy" id="1802499"/>
    <lineage>
        <taxon>Bacteria</taxon>
        <taxon>Candidatus Woeseibacteriota</taxon>
    </lineage>
</organism>
<accession>A0A1F7YKB6</accession>
<feature type="transmembrane region" description="Helical" evidence="1">
    <location>
        <begin position="108"/>
        <end position="132"/>
    </location>
</feature>
<evidence type="ECO:0000256" key="1">
    <source>
        <dbReference type="SAM" id="Phobius"/>
    </source>
</evidence>
<evidence type="ECO:0000313" key="2">
    <source>
        <dbReference type="EMBL" id="OGM26965.1"/>
    </source>
</evidence>
<reference evidence="2 3" key="1">
    <citation type="journal article" date="2016" name="Nat. Commun.">
        <title>Thousands of microbial genomes shed light on interconnected biogeochemical processes in an aquifer system.</title>
        <authorList>
            <person name="Anantharaman K."/>
            <person name="Brown C.T."/>
            <person name="Hug L.A."/>
            <person name="Sharon I."/>
            <person name="Castelle C.J."/>
            <person name="Probst A.J."/>
            <person name="Thomas B.C."/>
            <person name="Singh A."/>
            <person name="Wilkins M.J."/>
            <person name="Karaoz U."/>
            <person name="Brodie E.L."/>
            <person name="Williams K.H."/>
            <person name="Hubbard S.S."/>
            <person name="Banfield J.F."/>
        </authorList>
    </citation>
    <scope>NUCLEOTIDE SEQUENCE [LARGE SCALE GENOMIC DNA]</scope>
</reference>
<feature type="transmembrane region" description="Helical" evidence="1">
    <location>
        <begin position="191"/>
        <end position="213"/>
    </location>
</feature>
<keyword evidence="1" id="KW-0472">Membrane</keyword>
<keyword evidence="1" id="KW-1133">Transmembrane helix</keyword>
<gene>
    <name evidence="2" type="ORF">A2628_05995</name>
</gene>
<evidence type="ECO:0000313" key="3">
    <source>
        <dbReference type="Proteomes" id="UP000179221"/>
    </source>
</evidence>
<feature type="transmembrane region" description="Helical" evidence="1">
    <location>
        <begin position="144"/>
        <end position="162"/>
    </location>
</feature>
<protein>
    <submittedName>
        <fullName evidence="2">Uncharacterized protein</fullName>
    </submittedName>
</protein>